<protein>
    <submittedName>
        <fullName evidence="1">Uncharacterized protein</fullName>
    </submittedName>
</protein>
<comment type="caution">
    <text evidence="1">The sequence shown here is derived from an EMBL/GenBank/DDBJ whole genome shotgun (WGS) entry which is preliminary data.</text>
</comment>
<evidence type="ECO:0000313" key="1">
    <source>
        <dbReference type="EMBL" id="KAH7856556.1"/>
    </source>
</evidence>
<dbReference type="EMBL" id="CM037153">
    <property type="protein sequence ID" value="KAH7856556.1"/>
    <property type="molecule type" value="Genomic_DNA"/>
</dbReference>
<gene>
    <name evidence="1" type="ORF">Vadar_002767</name>
</gene>
<proteinExistence type="predicted"/>
<dbReference type="Proteomes" id="UP000828048">
    <property type="component" value="Chromosome 3"/>
</dbReference>
<sequence length="240" mass="26465">MLVVLHLQCCMTVASDQILDQILAILSSYSSLAGTDGTTSSQISSTTGGGGGGSGFQQQAFVPLGLSLDNGRDDFHGGGFGVKSIREVMQSTSRHRRQKLSAAVKVIKAEDRISNLSKNLISHILSLLPTKYAVRTGILSTKWKWMWTSISNLDFDDETNPYFANQNDDRGQISLLKFDVCPYEIRLNTPNLLYFAYMGLVAEGFAMNKLSSLVEASIDIDLCYEQVENWDEDWDGTSLD</sequence>
<keyword evidence="2" id="KW-1185">Reference proteome</keyword>
<reference evidence="1 2" key="1">
    <citation type="journal article" date="2021" name="Hortic Res">
        <title>High-quality reference genome and annotation aids understanding of berry development for evergreen blueberry (Vaccinium darrowii).</title>
        <authorList>
            <person name="Yu J."/>
            <person name="Hulse-Kemp A.M."/>
            <person name="Babiker E."/>
            <person name="Staton M."/>
        </authorList>
    </citation>
    <scope>NUCLEOTIDE SEQUENCE [LARGE SCALE GENOMIC DNA]</scope>
    <source>
        <strain evidence="2">cv. NJ 8807/NJ 8810</strain>
        <tissue evidence="1">Young leaf</tissue>
    </source>
</reference>
<evidence type="ECO:0000313" key="2">
    <source>
        <dbReference type="Proteomes" id="UP000828048"/>
    </source>
</evidence>
<accession>A0ACB7YT07</accession>
<name>A0ACB7YT07_9ERIC</name>
<organism evidence="1 2">
    <name type="scientific">Vaccinium darrowii</name>
    <dbReference type="NCBI Taxonomy" id="229202"/>
    <lineage>
        <taxon>Eukaryota</taxon>
        <taxon>Viridiplantae</taxon>
        <taxon>Streptophyta</taxon>
        <taxon>Embryophyta</taxon>
        <taxon>Tracheophyta</taxon>
        <taxon>Spermatophyta</taxon>
        <taxon>Magnoliopsida</taxon>
        <taxon>eudicotyledons</taxon>
        <taxon>Gunneridae</taxon>
        <taxon>Pentapetalae</taxon>
        <taxon>asterids</taxon>
        <taxon>Ericales</taxon>
        <taxon>Ericaceae</taxon>
        <taxon>Vaccinioideae</taxon>
        <taxon>Vaccinieae</taxon>
        <taxon>Vaccinium</taxon>
    </lineage>
</organism>